<gene>
    <name evidence="1" type="ORF">ACFQ1Z_04030</name>
</gene>
<accession>A0ABW3F2R1</accession>
<keyword evidence="2" id="KW-1185">Reference proteome</keyword>
<evidence type="ECO:0000313" key="1">
    <source>
        <dbReference type="EMBL" id="MFD0912706.1"/>
    </source>
</evidence>
<organism evidence="1 2">
    <name type="scientific">Methylophilus luteus</name>
    <dbReference type="NCBI Taxonomy" id="640108"/>
    <lineage>
        <taxon>Bacteria</taxon>
        <taxon>Pseudomonadati</taxon>
        <taxon>Pseudomonadota</taxon>
        <taxon>Betaproteobacteria</taxon>
        <taxon>Nitrosomonadales</taxon>
        <taxon>Methylophilaceae</taxon>
        <taxon>Methylophilus</taxon>
    </lineage>
</organism>
<protein>
    <recommendedName>
        <fullName evidence="3">PD-(D/E)XK nuclease superfamily protein</fullName>
    </recommendedName>
</protein>
<dbReference type="Proteomes" id="UP001597128">
    <property type="component" value="Unassembled WGS sequence"/>
</dbReference>
<sequence>MEHISPPPLSDVKNALEMAISRLLQKDHHLLAANASERSLTHWLAIHLMPFFKNYEVDCEYNRDGFDVKKLMLNERPVVDTQLEAVTVFPDIIVHRRGSNNYNLLVVEVKKSKSAEGSGYDLMKLKAFKEELNYTYAAHVILGEQSPGKLIYEINWQ</sequence>
<dbReference type="EMBL" id="JBHTKB010000001">
    <property type="protein sequence ID" value="MFD0912706.1"/>
    <property type="molecule type" value="Genomic_DNA"/>
</dbReference>
<proteinExistence type="predicted"/>
<comment type="caution">
    <text evidence="1">The sequence shown here is derived from an EMBL/GenBank/DDBJ whole genome shotgun (WGS) entry which is preliminary data.</text>
</comment>
<name>A0ABW3F2R1_9PROT</name>
<evidence type="ECO:0008006" key="3">
    <source>
        <dbReference type="Google" id="ProtNLM"/>
    </source>
</evidence>
<reference evidence="2" key="1">
    <citation type="journal article" date="2019" name="Int. J. Syst. Evol. Microbiol.">
        <title>The Global Catalogue of Microorganisms (GCM) 10K type strain sequencing project: providing services to taxonomists for standard genome sequencing and annotation.</title>
        <authorList>
            <consortium name="The Broad Institute Genomics Platform"/>
            <consortium name="The Broad Institute Genome Sequencing Center for Infectious Disease"/>
            <person name="Wu L."/>
            <person name="Ma J."/>
        </authorList>
    </citation>
    <scope>NUCLEOTIDE SEQUENCE [LARGE SCALE GENOMIC DNA]</scope>
    <source>
        <strain evidence="2">CCUG 58412</strain>
    </source>
</reference>
<dbReference type="RefSeq" id="WP_379055857.1">
    <property type="nucleotide sequence ID" value="NZ_JBHTKB010000001.1"/>
</dbReference>
<evidence type="ECO:0000313" key="2">
    <source>
        <dbReference type="Proteomes" id="UP001597128"/>
    </source>
</evidence>